<evidence type="ECO:0000256" key="1">
    <source>
        <dbReference type="SAM" id="SignalP"/>
    </source>
</evidence>
<dbReference type="Gene3D" id="2.10.60.10">
    <property type="entry name" value="CD59"/>
    <property type="match status" value="1"/>
</dbReference>
<dbReference type="Pfam" id="PF00087">
    <property type="entry name" value="Toxin_TOLIP"/>
    <property type="match status" value="1"/>
</dbReference>
<feature type="chain" id="PRO_5041341800" description="Snake toxin/toxin-like domain-containing protein" evidence="1">
    <location>
        <begin position="17"/>
        <end position="111"/>
    </location>
</feature>
<dbReference type="SUPFAM" id="SSF57302">
    <property type="entry name" value="Snake toxin-like"/>
    <property type="match status" value="1"/>
</dbReference>
<dbReference type="InterPro" id="IPR035076">
    <property type="entry name" value="Toxin/TOLIP"/>
</dbReference>
<accession>A0AA36CZH2</accession>
<sequence length="111" mass="12338">MKLLLPLFLLISSTSALVCYNDTSANSYVHTDAKSNCTSDSTKYCFKDTNKNDNDKSVSASWGCADECKASSTHKNGLENHHYCCTKDYCNIAVHASIFGFVAVFIFQLFR</sequence>
<reference evidence="3" key="1">
    <citation type="submission" date="2023-06" db="EMBL/GenBank/DDBJ databases">
        <authorList>
            <person name="Delattre M."/>
        </authorList>
    </citation>
    <scope>NUCLEOTIDE SEQUENCE</scope>
    <source>
        <strain evidence="3">AF72</strain>
    </source>
</reference>
<dbReference type="InterPro" id="IPR045860">
    <property type="entry name" value="Snake_toxin-like_sf"/>
</dbReference>
<feature type="non-terminal residue" evidence="3">
    <location>
        <position position="1"/>
    </location>
</feature>
<dbReference type="AlphaFoldDB" id="A0AA36CZH2"/>
<name>A0AA36CZH2_9BILA</name>
<feature type="domain" description="Snake toxin/toxin-like" evidence="2">
    <location>
        <begin position="17"/>
        <end position="91"/>
    </location>
</feature>
<protein>
    <recommendedName>
        <fullName evidence="2">Snake toxin/toxin-like domain-containing protein</fullName>
    </recommendedName>
</protein>
<comment type="caution">
    <text evidence="3">The sequence shown here is derived from an EMBL/GenBank/DDBJ whole genome shotgun (WGS) entry which is preliminary data.</text>
</comment>
<gene>
    <name evidence="3" type="ORF">MSPICULIGERA_LOCUS15413</name>
</gene>
<dbReference type="Proteomes" id="UP001177023">
    <property type="component" value="Unassembled WGS sequence"/>
</dbReference>
<dbReference type="EMBL" id="CATQJA010002648">
    <property type="protein sequence ID" value="CAJ0577135.1"/>
    <property type="molecule type" value="Genomic_DNA"/>
</dbReference>
<organism evidence="3 4">
    <name type="scientific">Mesorhabditis spiculigera</name>
    <dbReference type="NCBI Taxonomy" id="96644"/>
    <lineage>
        <taxon>Eukaryota</taxon>
        <taxon>Metazoa</taxon>
        <taxon>Ecdysozoa</taxon>
        <taxon>Nematoda</taxon>
        <taxon>Chromadorea</taxon>
        <taxon>Rhabditida</taxon>
        <taxon>Rhabditina</taxon>
        <taxon>Rhabditomorpha</taxon>
        <taxon>Rhabditoidea</taxon>
        <taxon>Rhabditidae</taxon>
        <taxon>Mesorhabditinae</taxon>
        <taxon>Mesorhabditis</taxon>
    </lineage>
</organism>
<evidence type="ECO:0000313" key="3">
    <source>
        <dbReference type="EMBL" id="CAJ0577135.1"/>
    </source>
</evidence>
<feature type="signal peptide" evidence="1">
    <location>
        <begin position="1"/>
        <end position="16"/>
    </location>
</feature>
<keyword evidence="1" id="KW-0732">Signal</keyword>
<keyword evidence="4" id="KW-1185">Reference proteome</keyword>
<proteinExistence type="predicted"/>
<evidence type="ECO:0000259" key="2">
    <source>
        <dbReference type="Pfam" id="PF00087"/>
    </source>
</evidence>
<evidence type="ECO:0000313" key="4">
    <source>
        <dbReference type="Proteomes" id="UP001177023"/>
    </source>
</evidence>